<dbReference type="PROSITE" id="PS50977">
    <property type="entry name" value="HTH_TETR_2"/>
    <property type="match status" value="1"/>
</dbReference>
<dbReference type="SUPFAM" id="SSF46689">
    <property type="entry name" value="Homeodomain-like"/>
    <property type="match status" value="1"/>
</dbReference>
<dbReference type="RefSeq" id="WP_349139331.1">
    <property type="nucleotide sequence ID" value="NZ_JBBMFT010000001.1"/>
</dbReference>
<comment type="caution">
    <text evidence="4">The sequence shown here is derived from an EMBL/GenBank/DDBJ whole genome shotgun (WGS) entry which is preliminary data.</text>
</comment>
<gene>
    <name evidence="4" type="ORF">WMO45_02685</name>
</gene>
<dbReference type="InterPro" id="IPR001647">
    <property type="entry name" value="HTH_TetR"/>
</dbReference>
<evidence type="ECO:0000313" key="5">
    <source>
        <dbReference type="Proteomes" id="UP001440599"/>
    </source>
</evidence>
<sequence>MDKFVRNYLKDAMRMDEAFITLLEQKDLEHITVKEICETAGVTLPIFNRHYETISNLIDEVVEVTNQRFLSYFPQIKEETIDETEPQERKDLLPITLKYLRPYLHFMKDNRTIYRTAFQNPDDMQACEPYGDYKEHILSPILEQFDIPMADRPHYIAYYIERIIAIINEWLCQDCADGVERVAERIEKCVQEDENI</sequence>
<feature type="DNA-binding region" description="H-T-H motif" evidence="2">
    <location>
        <begin position="32"/>
        <end position="51"/>
    </location>
</feature>
<proteinExistence type="predicted"/>
<dbReference type="InterPro" id="IPR009057">
    <property type="entry name" value="Homeodomain-like_sf"/>
</dbReference>
<dbReference type="Pfam" id="PF14278">
    <property type="entry name" value="TetR_C_8"/>
    <property type="match status" value="1"/>
</dbReference>
<keyword evidence="5" id="KW-1185">Reference proteome</keyword>
<name>A0ABV1ELE5_9FIRM</name>
<reference evidence="4 5" key="1">
    <citation type="submission" date="2024-03" db="EMBL/GenBank/DDBJ databases">
        <title>Human intestinal bacterial collection.</title>
        <authorList>
            <person name="Pauvert C."/>
            <person name="Hitch T.C.A."/>
            <person name="Clavel T."/>
        </authorList>
    </citation>
    <scope>NUCLEOTIDE SEQUENCE [LARGE SCALE GENOMIC DNA]</scope>
    <source>
        <strain evidence="4 5">CLA-AP-H34</strain>
    </source>
</reference>
<dbReference type="Proteomes" id="UP001440599">
    <property type="component" value="Unassembled WGS sequence"/>
</dbReference>
<feature type="domain" description="HTH tetR-type" evidence="3">
    <location>
        <begin position="9"/>
        <end position="69"/>
    </location>
</feature>
<dbReference type="Gene3D" id="1.10.357.10">
    <property type="entry name" value="Tetracycline Repressor, domain 2"/>
    <property type="match status" value="1"/>
</dbReference>
<evidence type="ECO:0000313" key="4">
    <source>
        <dbReference type="EMBL" id="MEQ2455415.1"/>
    </source>
</evidence>
<protein>
    <submittedName>
        <fullName evidence="4">TetR/AcrR family transcriptional regulator</fullName>
    </submittedName>
</protein>
<dbReference type="PANTHER" id="PTHR43479:SF11">
    <property type="entry name" value="ACREF_ENVCD OPERON REPRESSOR-RELATED"/>
    <property type="match status" value="1"/>
</dbReference>
<keyword evidence="1 2" id="KW-0238">DNA-binding</keyword>
<dbReference type="EMBL" id="JBBMFT010000001">
    <property type="protein sequence ID" value="MEQ2455415.1"/>
    <property type="molecule type" value="Genomic_DNA"/>
</dbReference>
<dbReference type="PANTHER" id="PTHR43479">
    <property type="entry name" value="ACREF/ENVCD OPERON REPRESSOR-RELATED"/>
    <property type="match status" value="1"/>
</dbReference>
<evidence type="ECO:0000256" key="1">
    <source>
        <dbReference type="ARBA" id="ARBA00023125"/>
    </source>
</evidence>
<evidence type="ECO:0000256" key="2">
    <source>
        <dbReference type="PROSITE-ProRule" id="PRU00335"/>
    </source>
</evidence>
<dbReference type="InterPro" id="IPR039532">
    <property type="entry name" value="TetR_C_Firmicutes"/>
</dbReference>
<evidence type="ECO:0000259" key="3">
    <source>
        <dbReference type="PROSITE" id="PS50977"/>
    </source>
</evidence>
<dbReference type="InterPro" id="IPR050624">
    <property type="entry name" value="HTH-type_Tx_Regulator"/>
</dbReference>
<organism evidence="4 5">
    <name type="scientific">Flavonifractor hominis</name>
    <dbReference type="NCBI Taxonomy" id="3133178"/>
    <lineage>
        <taxon>Bacteria</taxon>
        <taxon>Bacillati</taxon>
        <taxon>Bacillota</taxon>
        <taxon>Clostridia</taxon>
        <taxon>Eubacteriales</taxon>
        <taxon>Oscillospiraceae</taxon>
        <taxon>Flavonifractor</taxon>
    </lineage>
</organism>
<accession>A0ABV1ELE5</accession>